<evidence type="ECO:0000256" key="1">
    <source>
        <dbReference type="SAM" id="Phobius"/>
    </source>
</evidence>
<feature type="transmembrane region" description="Helical" evidence="1">
    <location>
        <begin position="344"/>
        <end position="364"/>
    </location>
</feature>
<dbReference type="RefSeq" id="WP_227873417.1">
    <property type="nucleotide sequence ID" value="NZ_BDQK01000016.1"/>
</dbReference>
<feature type="transmembrane region" description="Helical" evidence="1">
    <location>
        <begin position="112"/>
        <end position="129"/>
    </location>
</feature>
<feature type="transmembrane region" description="Helical" evidence="1">
    <location>
        <begin position="314"/>
        <end position="332"/>
    </location>
</feature>
<feature type="transmembrane region" description="Helical" evidence="1">
    <location>
        <begin position="678"/>
        <end position="698"/>
    </location>
</feature>
<dbReference type="EMBL" id="BDQK01000016">
    <property type="protein sequence ID" value="GBF82284.1"/>
    <property type="molecule type" value="Genomic_DNA"/>
</dbReference>
<proteinExistence type="predicted"/>
<feature type="transmembrane region" description="Helical" evidence="1">
    <location>
        <begin position="21"/>
        <end position="39"/>
    </location>
</feature>
<dbReference type="Proteomes" id="UP000287247">
    <property type="component" value="Unassembled WGS sequence"/>
</dbReference>
<feature type="transmembrane region" description="Helical" evidence="1">
    <location>
        <begin position="239"/>
        <end position="262"/>
    </location>
</feature>
<accession>A0A401IM06</accession>
<name>A0A401IM06_APHSA</name>
<feature type="transmembrane region" description="Helical" evidence="1">
    <location>
        <begin position="168"/>
        <end position="186"/>
    </location>
</feature>
<feature type="transmembrane region" description="Helical" evidence="1">
    <location>
        <begin position="88"/>
        <end position="105"/>
    </location>
</feature>
<evidence type="ECO:0000313" key="2">
    <source>
        <dbReference type="EMBL" id="GBF82284.1"/>
    </source>
</evidence>
<gene>
    <name evidence="2" type="ORF">AsFPU1_3712</name>
</gene>
<keyword evidence="1" id="KW-0812">Transmembrane</keyword>
<organism evidence="2 3">
    <name type="scientific">Aphanothece sacrum FPU1</name>
    <dbReference type="NCBI Taxonomy" id="1920663"/>
    <lineage>
        <taxon>Bacteria</taxon>
        <taxon>Bacillati</taxon>
        <taxon>Cyanobacteriota</taxon>
        <taxon>Cyanophyceae</taxon>
        <taxon>Oscillatoriophycideae</taxon>
        <taxon>Chroococcales</taxon>
        <taxon>Aphanothecaceae</taxon>
        <taxon>Aphanothece</taxon>
    </lineage>
</organism>
<keyword evidence="1" id="KW-0472">Membrane</keyword>
<reference evidence="3" key="1">
    <citation type="submission" date="2017-05" db="EMBL/GenBank/DDBJ databases">
        <title>Physiological properties and genetic analysis related to exopolysaccharide production of fresh-water unicellular cyanobacterium Aphanothece sacrum, Suizenji Nori, that has been cultured as a food source in Japan.</title>
        <authorList>
            <person name="Kanesaki Y."/>
            <person name="Yoshikawa S."/>
            <person name="Ohki K."/>
        </authorList>
    </citation>
    <scope>NUCLEOTIDE SEQUENCE [LARGE SCALE GENOMIC DNA]</scope>
    <source>
        <strain evidence="3">FPU1</strain>
    </source>
</reference>
<dbReference type="AlphaFoldDB" id="A0A401IM06"/>
<comment type="caution">
    <text evidence="2">The sequence shown here is derived from an EMBL/GenBank/DDBJ whole genome shotgun (WGS) entry which is preliminary data.</text>
</comment>
<sequence length="726" mass="83192">MKLINLLKQSNRLLYIHQTNLLILILYGVIAIGLMAPMASDNILSTTGDNPSHLGYMIQAKMGLDEGQFPLRIAPVENNSWRYPSFQFYSQIPYTLGGLFYKFFTPNNPYEAYRLVIWLSLLMGSFYIYRLSYWLINSQIASILSGISYLSSPYFLNNIHARGAFTEAVAQGILPIIIYYVIQSYNYPKIKYIFLCSIAWFALATTHIITFVYSTLFIGLFGLILIIKTGKINFKLLSLCRVIIGYGVSWLLSLYFLVPVIFESSSLSIRQQVQVISPFENRWYSPLANLLSPTSLPPFPSEMGVAPTYGLHPSIGWIFLSAVGVIIYYNYFARSLSLKSQSTYPYLITLLWIFLIAFLAIWSPIDFWKFLPRQLWVTQFSFRILTHIMWTGALLTGYGIILIFRKKLDRRHLILGLLIIIIASRSWLPSPRGNISVDDIVKDPRFKYTGALDYLNRNPIEALYGNAELPLLPPKWIPDYSTWDIFVNQWLVLPIKQNYPVWKAEEKPVLSLEGEVLDNLPENASLVVQLNGKIIDSISLSSSQFTWNISFYNINIPDKYFRLKFLVNGTNNNEQTIKIKINKFVFQSLSPQKTIIPVSETEKNCSQEGVNKVCQITITPEAQIIQLPVLYYPKMLKIWVNNQRVNYFPVYYRDYNLVGLQLEPGTYKIKVAFHGLSWANWISGLAWLGLISGIIVSITQDKKTIKSTSRERLKFDTIGTKPPKGG</sequence>
<feature type="transmembrane region" description="Helical" evidence="1">
    <location>
        <begin position="135"/>
        <end position="156"/>
    </location>
</feature>
<protein>
    <submittedName>
        <fullName evidence="2">Membrane protein</fullName>
    </submittedName>
</protein>
<evidence type="ECO:0000313" key="3">
    <source>
        <dbReference type="Proteomes" id="UP000287247"/>
    </source>
</evidence>
<keyword evidence="3" id="KW-1185">Reference proteome</keyword>
<feature type="transmembrane region" description="Helical" evidence="1">
    <location>
        <begin position="198"/>
        <end position="227"/>
    </location>
</feature>
<keyword evidence="1" id="KW-1133">Transmembrane helix</keyword>
<feature type="transmembrane region" description="Helical" evidence="1">
    <location>
        <begin position="384"/>
        <end position="404"/>
    </location>
</feature>